<organism evidence="2 3">
    <name type="scientific">Galdieria yellowstonensis</name>
    <dbReference type="NCBI Taxonomy" id="3028027"/>
    <lineage>
        <taxon>Eukaryota</taxon>
        <taxon>Rhodophyta</taxon>
        <taxon>Bangiophyceae</taxon>
        <taxon>Galdieriales</taxon>
        <taxon>Galdieriaceae</taxon>
        <taxon>Galdieria</taxon>
    </lineage>
</organism>
<feature type="transmembrane region" description="Helical" evidence="1">
    <location>
        <begin position="51"/>
        <end position="77"/>
    </location>
</feature>
<protein>
    <submittedName>
        <fullName evidence="2">Uncharacterized protein</fullName>
    </submittedName>
</protein>
<keyword evidence="1" id="KW-0812">Transmembrane</keyword>
<keyword evidence="1" id="KW-0472">Membrane</keyword>
<evidence type="ECO:0000313" key="3">
    <source>
        <dbReference type="Proteomes" id="UP001300502"/>
    </source>
</evidence>
<reference evidence="2 3" key="1">
    <citation type="submission" date="2022-07" db="EMBL/GenBank/DDBJ databases">
        <title>Genome-wide signatures of adaptation to extreme environments.</title>
        <authorList>
            <person name="Cho C.H."/>
            <person name="Yoon H.S."/>
        </authorList>
    </citation>
    <scope>NUCLEOTIDE SEQUENCE [LARGE SCALE GENOMIC DNA]</scope>
    <source>
        <strain evidence="2 3">108.79 E11</strain>
    </source>
</reference>
<evidence type="ECO:0000313" key="2">
    <source>
        <dbReference type="EMBL" id="KAK4522159.1"/>
    </source>
</evidence>
<gene>
    <name evidence="2" type="ORF">GAYE_FCTG49G0038</name>
</gene>
<dbReference type="EMBL" id="JANCYU010000001">
    <property type="protein sequence ID" value="KAK4522159.1"/>
    <property type="molecule type" value="Genomic_DNA"/>
</dbReference>
<sequence length="183" mass="20456">MDKVSKDNNFVKVILDSDHNFSPCRLDMRSTVENGLKEPGMLGKNSSKKTLLVVAFAVNGVVPTCASSLLGGTKYIFKQNNESRKYALPRRTCPAVVNPSVLKCCSFSEEVETRHDKGGLEPPEENEKLEQVYLSPSGKFSPRVDVDDFGLAVERAVLSLRTKLERQDFEKIFDRKNPLIGDF</sequence>
<accession>A0AAV9I2R2</accession>
<evidence type="ECO:0000256" key="1">
    <source>
        <dbReference type="SAM" id="Phobius"/>
    </source>
</evidence>
<dbReference type="Proteomes" id="UP001300502">
    <property type="component" value="Unassembled WGS sequence"/>
</dbReference>
<keyword evidence="1" id="KW-1133">Transmembrane helix</keyword>
<name>A0AAV9I2R2_9RHOD</name>
<comment type="caution">
    <text evidence="2">The sequence shown here is derived from an EMBL/GenBank/DDBJ whole genome shotgun (WGS) entry which is preliminary data.</text>
</comment>
<keyword evidence="3" id="KW-1185">Reference proteome</keyword>
<dbReference type="AlphaFoldDB" id="A0AAV9I2R2"/>
<proteinExistence type="predicted"/>